<comment type="catalytic activity">
    <reaction evidence="6">
        <text>ATP + H2O = ADP + phosphate + H(+)</text>
        <dbReference type="Rhea" id="RHEA:13065"/>
        <dbReference type="ChEBI" id="CHEBI:15377"/>
        <dbReference type="ChEBI" id="CHEBI:15378"/>
        <dbReference type="ChEBI" id="CHEBI:30616"/>
        <dbReference type="ChEBI" id="CHEBI:43474"/>
        <dbReference type="ChEBI" id="CHEBI:456216"/>
        <dbReference type="EC" id="3.6.4.13"/>
    </reaction>
</comment>
<comment type="similarity">
    <text evidence="6">Belongs to the DEAD box helicase family.</text>
</comment>
<dbReference type="PROSITE" id="PS51194">
    <property type="entry name" value="HELICASE_CTER"/>
    <property type="match status" value="1"/>
</dbReference>
<evidence type="ECO:0000259" key="9">
    <source>
        <dbReference type="PROSITE" id="PS51194"/>
    </source>
</evidence>
<evidence type="ECO:0000313" key="10">
    <source>
        <dbReference type="EMBL" id="KAI3406802.2"/>
    </source>
</evidence>
<dbReference type="Pfam" id="PF00271">
    <property type="entry name" value="Helicase_C"/>
    <property type="match status" value="1"/>
</dbReference>
<evidence type="ECO:0000256" key="7">
    <source>
        <dbReference type="SAM" id="MobiDB-lite"/>
    </source>
</evidence>
<dbReference type="GO" id="GO:0005524">
    <property type="term" value="F:ATP binding"/>
    <property type="evidence" value="ECO:0007669"/>
    <property type="project" value="UniProtKB-UniRule"/>
</dbReference>
<dbReference type="InterPro" id="IPR027417">
    <property type="entry name" value="P-loop_NTPase"/>
</dbReference>
<protein>
    <recommendedName>
        <fullName evidence="6">ATP-dependent RNA helicase</fullName>
        <ecNumber evidence="6">3.6.4.13</ecNumber>
    </recommendedName>
</protein>
<dbReference type="SUPFAM" id="SSF52540">
    <property type="entry name" value="P-loop containing nucleoside triphosphate hydrolases"/>
    <property type="match status" value="1"/>
</dbReference>
<comment type="caution">
    <text evidence="10">The sequence shown here is derived from an EMBL/GenBank/DDBJ whole genome shotgun (WGS) entry which is preliminary data.</text>
</comment>
<dbReference type="CDD" id="cd18787">
    <property type="entry name" value="SF2_C_DEAD"/>
    <property type="match status" value="1"/>
</dbReference>
<dbReference type="GeneID" id="73378024"/>
<comment type="domain">
    <text evidence="6">The Q motif is unique to and characteristic of the DEAD box family of RNA helicases and controls ATP binding and hydrolysis.</text>
</comment>
<keyword evidence="2 6" id="KW-0378">Hydrolase</keyword>
<evidence type="ECO:0000259" key="8">
    <source>
        <dbReference type="PROSITE" id="PS51192"/>
    </source>
</evidence>
<feature type="compositionally biased region" description="Basic and acidic residues" evidence="7">
    <location>
        <begin position="633"/>
        <end position="663"/>
    </location>
</feature>
<evidence type="ECO:0000256" key="3">
    <source>
        <dbReference type="ARBA" id="ARBA00022806"/>
    </source>
</evidence>
<feature type="domain" description="Helicase ATP-binding" evidence="8">
    <location>
        <begin position="137"/>
        <end position="326"/>
    </location>
</feature>
<keyword evidence="3 6" id="KW-0347">Helicase</keyword>
<evidence type="ECO:0000313" key="11">
    <source>
        <dbReference type="Proteomes" id="UP001202479"/>
    </source>
</evidence>
<evidence type="ECO:0000256" key="1">
    <source>
        <dbReference type="ARBA" id="ARBA00022741"/>
    </source>
</evidence>
<dbReference type="Gene3D" id="3.40.50.300">
    <property type="entry name" value="P-loop containing nucleotide triphosphate hydrolases"/>
    <property type="match status" value="2"/>
</dbReference>
<sequence length="693" mass="79271">MLIIAGLGRQIPVKRLFVAATLRANKPIFHRFIHQTWRRNDNLKNDGLDSSKTVTHSGDAFRANFEGDAKADQTNVKADQADQANAEFSSSPEKSTIFVPNKFSDFRKKGLIDDILLDAIEKAGFKDLTPIQQKAIIPLLNTKDGIVCRAKTGTGKTLAFLIPTVQSAIEKMKNRKKSKKREKVDTIIIAPTRDLALQIRDEYIKVCENVIRPLRPTISLVIGGQRNTFVPSNPSEIVIATPGRLEADLKHHSFKYAFSNVSYRIYDEADRLLDIGFEPQLHSIDSTLKRLRDKNEPPIKSLLFSATIDKGVKKFAEKHINPNYEFVNTVPKDDPEVHENVHQVLVKCTGAVDKFKTQFNYIADLIKSKENAKIILFLPTQTSVEFFYDYMRRALHSSSVFKDYSSEFRIFHLHGKRSVAQRSAALRGFKAVKNCMLITTDVAARGIDVKGVTHVVQLYPSSDVADYVHKVGRTGRAGAKGKAVLFLTKFESAYVRILEKQRGVRFDETFDSSEIEGTDEFFKEITVDEKVTNDFFFTFMTFLKQMDSVYGLNINGLVAENGILYRTLVHDETAKLESGSLVMLRKRLRRGIIDEYFERDYSNRRYSRDQYNRYEEGEDSTSPFRGRSGFGNRGRDDSYRRHDSYRHHDSYSQHGRGNREQKRNSFSGHRGSSKRDNDHYKGRRSDSFNDNWD</sequence>
<proteinExistence type="inferred from homology"/>
<dbReference type="AlphaFoldDB" id="A0AAI9WZW5"/>
<evidence type="ECO:0000256" key="6">
    <source>
        <dbReference type="RuleBase" id="RU365068"/>
    </source>
</evidence>
<dbReference type="EMBL" id="JAHUZD010000021">
    <property type="protein sequence ID" value="KAI3406802.2"/>
    <property type="molecule type" value="Genomic_DNA"/>
</dbReference>
<dbReference type="Proteomes" id="UP001202479">
    <property type="component" value="Unassembled WGS sequence"/>
</dbReference>
<keyword evidence="5 6" id="KW-0694">RNA-binding</keyword>
<accession>A0AAI9WZW5</accession>
<comment type="function">
    <text evidence="6">RNA helicase.</text>
</comment>
<dbReference type="SMART" id="SM00487">
    <property type="entry name" value="DEXDc"/>
    <property type="match status" value="1"/>
</dbReference>
<dbReference type="PANTHER" id="PTHR24031">
    <property type="entry name" value="RNA HELICASE"/>
    <property type="match status" value="1"/>
</dbReference>
<dbReference type="InterPro" id="IPR014001">
    <property type="entry name" value="Helicase_ATP-bd"/>
</dbReference>
<keyword evidence="11" id="KW-1185">Reference proteome</keyword>
<keyword evidence="1 6" id="KW-0547">Nucleotide-binding</keyword>
<reference evidence="10" key="1">
    <citation type="journal article" date="2022" name="DNA Res.">
        <title>Genome analysis of five recently described species of the CUG-Ser clade uncovers Candida theae as a new hybrid lineage with pathogenic potential in the Candida parapsilosis species complex.</title>
        <authorList>
            <person name="Mixao V."/>
            <person name="Del Olmo V."/>
            <person name="Hegedusova E."/>
            <person name="Saus E."/>
            <person name="Pryszcz L."/>
            <person name="Cillingova A."/>
            <person name="Nosek J."/>
            <person name="Gabaldon T."/>
        </authorList>
    </citation>
    <scope>NUCLEOTIDE SEQUENCE</scope>
    <source>
        <strain evidence="10">CBS 10844</strain>
    </source>
</reference>
<dbReference type="GO" id="GO:0003723">
    <property type="term" value="F:RNA binding"/>
    <property type="evidence" value="ECO:0007669"/>
    <property type="project" value="UniProtKB-UniRule"/>
</dbReference>
<dbReference type="SMART" id="SM00490">
    <property type="entry name" value="HELICc"/>
    <property type="match status" value="1"/>
</dbReference>
<keyword evidence="4 6" id="KW-0067">ATP-binding</keyword>
<dbReference type="GO" id="GO:0003724">
    <property type="term" value="F:RNA helicase activity"/>
    <property type="evidence" value="ECO:0007669"/>
    <property type="project" value="UniProtKB-EC"/>
</dbReference>
<evidence type="ECO:0000256" key="2">
    <source>
        <dbReference type="ARBA" id="ARBA00022801"/>
    </source>
</evidence>
<dbReference type="GO" id="GO:0016787">
    <property type="term" value="F:hydrolase activity"/>
    <property type="evidence" value="ECO:0007669"/>
    <property type="project" value="UniProtKB-KW"/>
</dbReference>
<dbReference type="Pfam" id="PF00270">
    <property type="entry name" value="DEAD"/>
    <property type="match status" value="1"/>
</dbReference>
<feature type="region of interest" description="Disordered" evidence="7">
    <location>
        <begin position="612"/>
        <end position="693"/>
    </location>
</feature>
<gene>
    <name evidence="10" type="ORF">KGF56_000407</name>
</gene>
<organism evidence="10 11">
    <name type="scientific">Candida oxycetoniae</name>
    <dbReference type="NCBI Taxonomy" id="497107"/>
    <lineage>
        <taxon>Eukaryota</taxon>
        <taxon>Fungi</taxon>
        <taxon>Dikarya</taxon>
        <taxon>Ascomycota</taxon>
        <taxon>Saccharomycotina</taxon>
        <taxon>Pichiomycetes</taxon>
        <taxon>Debaryomycetaceae</taxon>
        <taxon>Candida/Lodderomyces clade</taxon>
        <taxon>Candida</taxon>
    </lineage>
</organism>
<dbReference type="EC" id="3.6.4.13" evidence="6"/>
<dbReference type="PROSITE" id="PS51192">
    <property type="entry name" value="HELICASE_ATP_BIND_1"/>
    <property type="match status" value="1"/>
</dbReference>
<feature type="compositionally biased region" description="Basic and acidic residues" evidence="7">
    <location>
        <begin position="673"/>
        <end position="687"/>
    </location>
</feature>
<dbReference type="RefSeq" id="XP_049182547.1">
    <property type="nucleotide sequence ID" value="XM_049325451.1"/>
</dbReference>
<evidence type="ECO:0000256" key="5">
    <source>
        <dbReference type="ARBA" id="ARBA00022884"/>
    </source>
</evidence>
<name>A0AAI9WZW5_9ASCO</name>
<evidence type="ECO:0000256" key="4">
    <source>
        <dbReference type="ARBA" id="ARBA00022840"/>
    </source>
</evidence>
<dbReference type="InterPro" id="IPR011545">
    <property type="entry name" value="DEAD/DEAH_box_helicase_dom"/>
</dbReference>
<dbReference type="InterPro" id="IPR001650">
    <property type="entry name" value="Helicase_C-like"/>
</dbReference>
<feature type="domain" description="Helicase C-terminal" evidence="9">
    <location>
        <begin position="361"/>
        <end position="526"/>
    </location>
</feature>